<dbReference type="InterPro" id="IPR003594">
    <property type="entry name" value="HATPase_dom"/>
</dbReference>
<evidence type="ECO:0000256" key="3">
    <source>
        <dbReference type="ARBA" id="ARBA00022553"/>
    </source>
</evidence>
<dbReference type="CDD" id="cd00082">
    <property type="entry name" value="HisKA"/>
    <property type="match status" value="1"/>
</dbReference>
<dbReference type="AlphaFoldDB" id="E6UVN9"/>
<evidence type="ECO:0000256" key="1">
    <source>
        <dbReference type="ARBA" id="ARBA00000085"/>
    </source>
</evidence>
<dbReference type="EC" id="2.7.13.3" evidence="2"/>
<dbReference type="SMART" id="SM00387">
    <property type="entry name" value="HATPase_c"/>
    <property type="match status" value="1"/>
</dbReference>
<feature type="modified residue" description="4-aspartylphosphate" evidence="6">
    <location>
        <position position="552"/>
    </location>
</feature>
<comment type="catalytic activity">
    <reaction evidence="1">
        <text>ATP + protein L-histidine = ADP + protein N-phospho-L-histidine.</text>
        <dbReference type="EC" id="2.7.13.3"/>
    </reaction>
</comment>
<feature type="domain" description="Histidine kinase" evidence="9">
    <location>
        <begin position="239"/>
        <end position="452"/>
    </location>
</feature>
<dbReference type="InterPro" id="IPR001789">
    <property type="entry name" value="Sig_transdc_resp-reg_receiver"/>
</dbReference>
<evidence type="ECO:0000313" key="11">
    <source>
        <dbReference type="EMBL" id="ADU35272.1"/>
    </source>
</evidence>
<dbReference type="FunFam" id="3.30.565.10:FF:000049">
    <property type="entry name" value="Two-component sensor histidine kinase"/>
    <property type="match status" value="1"/>
</dbReference>
<keyword evidence="3 6" id="KW-0597">Phosphoprotein</keyword>
<organism evidence="11 12">
    <name type="scientific">Variovorax paradoxus (strain EPS)</name>
    <dbReference type="NCBI Taxonomy" id="595537"/>
    <lineage>
        <taxon>Bacteria</taxon>
        <taxon>Pseudomonadati</taxon>
        <taxon>Pseudomonadota</taxon>
        <taxon>Betaproteobacteria</taxon>
        <taxon>Burkholderiales</taxon>
        <taxon>Comamonadaceae</taxon>
        <taxon>Variovorax</taxon>
    </lineage>
</organism>
<dbReference type="InterPro" id="IPR036097">
    <property type="entry name" value="HisK_dim/P_sf"/>
</dbReference>
<dbReference type="PANTHER" id="PTHR43047">
    <property type="entry name" value="TWO-COMPONENT HISTIDINE PROTEIN KINASE"/>
    <property type="match status" value="1"/>
</dbReference>
<feature type="region of interest" description="Disordered" evidence="7">
    <location>
        <begin position="1"/>
        <end position="20"/>
    </location>
</feature>
<dbReference type="Pfam" id="PF00072">
    <property type="entry name" value="Response_reg"/>
    <property type="match status" value="1"/>
</dbReference>
<feature type="compositionally biased region" description="Low complexity" evidence="7">
    <location>
        <begin position="1"/>
        <end position="10"/>
    </location>
</feature>
<keyword evidence="8" id="KW-0472">Membrane</keyword>
<dbReference type="PRINTS" id="PR00344">
    <property type="entry name" value="BCTRLSENSOR"/>
</dbReference>
<dbReference type="SMART" id="SM00448">
    <property type="entry name" value="REC"/>
    <property type="match status" value="1"/>
</dbReference>
<dbReference type="SMART" id="SM00388">
    <property type="entry name" value="HisKA"/>
    <property type="match status" value="1"/>
</dbReference>
<evidence type="ECO:0000259" key="10">
    <source>
        <dbReference type="PROSITE" id="PS50110"/>
    </source>
</evidence>
<dbReference type="InterPro" id="IPR003661">
    <property type="entry name" value="HisK_dim/P_dom"/>
</dbReference>
<dbReference type="GO" id="GO:0009927">
    <property type="term" value="F:histidine phosphotransfer kinase activity"/>
    <property type="evidence" value="ECO:0007669"/>
    <property type="project" value="TreeGrafter"/>
</dbReference>
<gene>
    <name evidence="11" type="ordered locus">Varpa_1054</name>
</gene>
<dbReference type="InterPro" id="IPR011006">
    <property type="entry name" value="CheY-like_superfamily"/>
</dbReference>
<evidence type="ECO:0000256" key="4">
    <source>
        <dbReference type="ARBA" id="ARBA00022679"/>
    </source>
</evidence>
<evidence type="ECO:0000259" key="9">
    <source>
        <dbReference type="PROSITE" id="PS50109"/>
    </source>
</evidence>
<reference evidence="11 12" key="2">
    <citation type="journal article" date="2013" name="Genome Announc.">
        <title>Genome of the Root-Associated Plant Growth-Promoting Bacterium Variovorax paradoxus Strain EPS.</title>
        <authorList>
            <person name="Han J.I."/>
            <person name="Spain J.C."/>
            <person name="Leadbetter J.R."/>
            <person name="Ovchinnikova G."/>
            <person name="Goodwin L.A."/>
            <person name="Han C.S."/>
            <person name="Woyke T."/>
            <person name="Davenport K.W."/>
            <person name="Orwin P.M."/>
        </authorList>
    </citation>
    <scope>NUCLEOTIDE SEQUENCE [LARGE SCALE GENOMIC DNA]</scope>
    <source>
        <strain evidence="11 12">EPS</strain>
    </source>
</reference>
<evidence type="ECO:0000256" key="7">
    <source>
        <dbReference type="SAM" id="MobiDB-lite"/>
    </source>
</evidence>
<dbReference type="InterPro" id="IPR005467">
    <property type="entry name" value="His_kinase_dom"/>
</dbReference>
<evidence type="ECO:0000256" key="5">
    <source>
        <dbReference type="ARBA" id="ARBA00022777"/>
    </source>
</evidence>
<accession>E6UVN9</accession>
<reference evidence="12" key="1">
    <citation type="submission" date="2010-12" db="EMBL/GenBank/DDBJ databases">
        <title>Complete sequence of Variovorax paradoxus EPS.</title>
        <authorList>
            <consortium name="US DOE Joint Genome Institute"/>
            <person name="Lucas S."/>
            <person name="Copeland A."/>
            <person name="Lapidus A."/>
            <person name="Cheng J.-F."/>
            <person name="Goodwin L."/>
            <person name="Pitluck S."/>
            <person name="Teshima H."/>
            <person name="Detter J.C."/>
            <person name="Han C."/>
            <person name="Tapia R."/>
            <person name="Land M."/>
            <person name="Hauser L."/>
            <person name="Kyrpides N."/>
            <person name="Ivanova N."/>
            <person name="Ovchinnikova G."/>
            <person name="Orwin P."/>
            <person name="Han J.-I.G."/>
            <person name="Woyke T."/>
        </authorList>
    </citation>
    <scope>NUCLEOTIDE SEQUENCE [LARGE SCALE GENOMIC DNA]</scope>
    <source>
        <strain evidence="12">EPS</strain>
    </source>
</reference>
<dbReference type="GO" id="GO:0000155">
    <property type="term" value="F:phosphorelay sensor kinase activity"/>
    <property type="evidence" value="ECO:0007669"/>
    <property type="project" value="InterPro"/>
</dbReference>
<evidence type="ECO:0000313" key="12">
    <source>
        <dbReference type="Proteomes" id="UP000008917"/>
    </source>
</evidence>
<dbReference type="GO" id="GO:0005886">
    <property type="term" value="C:plasma membrane"/>
    <property type="evidence" value="ECO:0007669"/>
    <property type="project" value="TreeGrafter"/>
</dbReference>
<proteinExistence type="predicted"/>
<dbReference type="EMBL" id="CP002417">
    <property type="protein sequence ID" value="ADU35272.1"/>
    <property type="molecule type" value="Genomic_DNA"/>
</dbReference>
<dbReference type="SUPFAM" id="SSF47384">
    <property type="entry name" value="Homodimeric domain of signal transducing histidine kinase"/>
    <property type="match status" value="1"/>
</dbReference>
<dbReference type="Proteomes" id="UP000008917">
    <property type="component" value="Chromosome"/>
</dbReference>
<name>E6UVN9_VARPE</name>
<dbReference type="SUPFAM" id="SSF52172">
    <property type="entry name" value="CheY-like"/>
    <property type="match status" value="1"/>
</dbReference>
<dbReference type="eggNOG" id="COG2205">
    <property type="taxonomic scope" value="Bacteria"/>
</dbReference>
<dbReference type="Gene3D" id="3.30.565.10">
    <property type="entry name" value="Histidine kinase-like ATPase, C-terminal domain"/>
    <property type="match status" value="1"/>
</dbReference>
<dbReference type="eggNOG" id="COG0784">
    <property type="taxonomic scope" value="Bacteria"/>
</dbReference>
<dbReference type="Gene3D" id="1.10.287.130">
    <property type="match status" value="1"/>
</dbReference>
<dbReference type="PROSITE" id="PS50109">
    <property type="entry name" value="HIS_KIN"/>
    <property type="match status" value="1"/>
</dbReference>
<keyword evidence="8" id="KW-0812">Transmembrane</keyword>
<dbReference type="HOGENOM" id="CLU_000445_114_75_4"/>
<sequence length="626" mass="68090">MNATEPTLSHPSPPPRPGVPGDLGLRVLREHVASVYAAYNASILVHFGLGAALGIVMYLHRPRWWILAWMAAHLSFGLALFLMPRWHADVPLQDTIRWARRHSRTVTLVSMATATAPWLFISADDLPTTSVLTVVVIGSCARAMQLLWPLKPALYGYTLPMMASLIAALAWQGDAMHLFLAVFSLGYLLFTLRVGGQQHKLLTDSLVLRFENEALAAQLGVQIAAAERASAEKTRFLATASHDLRQPLHAIALFGAALENELREHHGSRNAQRLMRAVNALGNSLDTMLDVSRLDAGVITPDIAPVSLDAMFRSLNHMFAAQAEQRALQLRVRASGLWVHSDPQLLYRMLSNLVDNALKYTAHGGVSVRARARGGVVWIEVLDTGIGIAPEQQDRVFEEYYQVQNPGRDRAQGLGIGLSIVERLSRLLDHPVQVTSRVGRGTRFRLQLPMVAAAPQHEQQAAASMQQPQRTAAAPVISIAPAAHPLPSAEAIQAAHGRVLLIDDEAEIREAMARLLQGHGIAVETAANEAEAIDALGRPGTQAEPFVLLLCDYRLANGDNGLDVGQRLQRRFGLDAPLVLVTGETAPERLQRVRASGVPVLFKPVNAATLLRMLGDFLPGLATLPA</sequence>
<dbReference type="CDD" id="cd00156">
    <property type="entry name" value="REC"/>
    <property type="match status" value="1"/>
</dbReference>
<feature type="transmembrane region" description="Helical" evidence="8">
    <location>
        <begin position="36"/>
        <end position="58"/>
    </location>
</feature>
<dbReference type="STRING" id="595537.Varpa_1054"/>
<evidence type="ECO:0000256" key="2">
    <source>
        <dbReference type="ARBA" id="ARBA00012438"/>
    </source>
</evidence>
<evidence type="ECO:0000256" key="8">
    <source>
        <dbReference type="SAM" id="Phobius"/>
    </source>
</evidence>
<feature type="transmembrane region" description="Helical" evidence="8">
    <location>
        <begin position="154"/>
        <end position="171"/>
    </location>
</feature>
<dbReference type="PANTHER" id="PTHR43047:SF9">
    <property type="entry name" value="HISTIDINE KINASE"/>
    <property type="match status" value="1"/>
</dbReference>
<dbReference type="InterPro" id="IPR036890">
    <property type="entry name" value="HATPase_C_sf"/>
</dbReference>
<keyword evidence="8" id="KW-1133">Transmembrane helix</keyword>
<keyword evidence="5 11" id="KW-0418">Kinase</keyword>
<dbReference type="SUPFAM" id="SSF55874">
    <property type="entry name" value="ATPase domain of HSP90 chaperone/DNA topoisomerase II/histidine kinase"/>
    <property type="match status" value="1"/>
</dbReference>
<feature type="domain" description="Response regulatory" evidence="10">
    <location>
        <begin position="498"/>
        <end position="618"/>
    </location>
</feature>
<evidence type="ECO:0000256" key="6">
    <source>
        <dbReference type="PROSITE-ProRule" id="PRU00169"/>
    </source>
</evidence>
<dbReference type="KEGG" id="vpe:Varpa_1054"/>
<dbReference type="Pfam" id="PF02518">
    <property type="entry name" value="HATPase_c"/>
    <property type="match status" value="1"/>
</dbReference>
<feature type="transmembrane region" description="Helical" evidence="8">
    <location>
        <begin position="177"/>
        <end position="195"/>
    </location>
</feature>
<dbReference type="Pfam" id="PF00512">
    <property type="entry name" value="HisKA"/>
    <property type="match status" value="1"/>
</dbReference>
<dbReference type="PROSITE" id="PS50110">
    <property type="entry name" value="RESPONSE_REGULATORY"/>
    <property type="match status" value="1"/>
</dbReference>
<dbReference type="Gene3D" id="3.40.50.2300">
    <property type="match status" value="1"/>
</dbReference>
<feature type="transmembrane region" description="Helical" evidence="8">
    <location>
        <begin position="64"/>
        <end position="84"/>
    </location>
</feature>
<protein>
    <recommendedName>
        <fullName evidence="2">histidine kinase</fullName>
        <ecNumber evidence="2">2.7.13.3</ecNumber>
    </recommendedName>
</protein>
<dbReference type="InterPro" id="IPR004358">
    <property type="entry name" value="Sig_transdc_His_kin-like_C"/>
</dbReference>
<keyword evidence="4" id="KW-0808">Transferase</keyword>